<keyword evidence="3" id="KW-1185">Reference proteome</keyword>
<organism evidence="2 3">
    <name type="scientific">Candidatus Nanosyncoccus alces</name>
    <dbReference type="NCBI Taxonomy" id="2171997"/>
    <lineage>
        <taxon>Bacteria</taxon>
        <taxon>Candidatus Saccharimonadota</taxon>
        <taxon>Candidatus Nanosyncoccalia</taxon>
        <taxon>Candidatus Nanosyncoccales</taxon>
        <taxon>Candidatus Nanosyncoccaceae</taxon>
        <taxon>Candidatus Nanosyncoccus</taxon>
    </lineage>
</organism>
<evidence type="ECO:0000313" key="2">
    <source>
        <dbReference type="EMBL" id="RYC74589.1"/>
    </source>
</evidence>
<feature type="compositionally biased region" description="Polar residues" evidence="1">
    <location>
        <begin position="14"/>
        <end position="26"/>
    </location>
</feature>
<dbReference type="Proteomes" id="UP001191019">
    <property type="component" value="Unassembled WGS sequence"/>
</dbReference>
<sequence>MKNGGENIGGSNPLPEQQVDQWQFRTADQDRGAAIIEDEDKEFKRTRTESYLESEQGRNEQGLEAEFDKMTAMLDESVAAGIITAEQRDQILEFQMNKTIEKIDENRSDYESAKKKELFGQMAGVLQSSAESASGNEIIEEEPQSTDTTEQLENQTPNKETTAKEGMDGETFQVGYGMSKEAEFKRLTGEDWPGVKYVAESYGADEGYDDPMETWIIRERSEKAATPSNTSGQPTAPTATSNEQQTSTPGTREKADFEELEEILGEQTQDFNPEEETKGESNEKAEGLAREEMAKLLEEENKKLFREEASKLFLEQARELDEKGQDADVEKMKQAQPLIDQEAERIKTLLQEQYGYTIETEPDESTRVLEEFRRRIKSDNIGGTGGEGILMETAPLTLVTASKYNNYWSRLDDAEKGRVISVLQELEAKGLPNGRGLRAWLRGQPGNVLSAA</sequence>
<feature type="compositionally biased region" description="Polar residues" evidence="1">
    <location>
        <begin position="126"/>
        <end position="135"/>
    </location>
</feature>
<evidence type="ECO:0000313" key="3">
    <source>
        <dbReference type="Proteomes" id="UP001191019"/>
    </source>
</evidence>
<comment type="caution">
    <text evidence="2">The sequence shown here is derived from an EMBL/GenBank/DDBJ whole genome shotgun (WGS) entry which is preliminary data.</text>
</comment>
<reference evidence="2 3" key="1">
    <citation type="journal article" date="2018" name="bioRxiv">
        <title>Evidence of independent acquisition and adaption of ultra-small bacteria to human hosts across the highly diverse yet reduced genomes of the phylum Saccharibacteria.</title>
        <authorList>
            <person name="McLean J.S."/>
            <person name="Bor B."/>
            <person name="To T.T."/>
            <person name="Liu Q."/>
            <person name="Kearns K.A."/>
            <person name="Solden L.M."/>
            <person name="Wrighton K.C."/>
            <person name="He X."/>
            <person name="Shi W."/>
        </authorList>
    </citation>
    <scope>NUCLEOTIDE SEQUENCE [LARGE SCALE GENOMIC DNA]</scope>
    <source>
        <strain evidence="2 3">TM7_G3_2_Rum_HOT_351B</strain>
    </source>
</reference>
<feature type="region of interest" description="Disordered" evidence="1">
    <location>
        <begin position="216"/>
        <end position="287"/>
    </location>
</feature>
<feature type="compositionally biased region" description="Polar residues" evidence="1">
    <location>
        <begin position="145"/>
        <end position="160"/>
    </location>
</feature>
<feature type="compositionally biased region" description="Basic and acidic residues" evidence="1">
    <location>
        <begin position="275"/>
        <end position="287"/>
    </location>
</feature>
<feature type="region of interest" description="Disordered" evidence="1">
    <location>
        <begin position="1"/>
        <end position="37"/>
    </location>
</feature>
<accession>A0ABY0FMS6</accession>
<dbReference type="EMBL" id="PRLM01000006">
    <property type="protein sequence ID" value="RYC74589.1"/>
    <property type="molecule type" value="Genomic_DNA"/>
</dbReference>
<feature type="compositionally biased region" description="Polar residues" evidence="1">
    <location>
        <begin position="226"/>
        <end position="250"/>
    </location>
</feature>
<dbReference type="RefSeq" id="WP_129735500.1">
    <property type="nucleotide sequence ID" value="NZ_PRLM01000006.1"/>
</dbReference>
<protein>
    <submittedName>
        <fullName evidence="2">Uncharacterized protein</fullName>
    </submittedName>
</protein>
<evidence type="ECO:0000256" key="1">
    <source>
        <dbReference type="SAM" id="MobiDB-lite"/>
    </source>
</evidence>
<name>A0ABY0FMS6_9BACT</name>
<feature type="region of interest" description="Disordered" evidence="1">
    <location>
        <begin position="126"/>
        <end position="175"/>
    </location>
</feature>
<gene>
    <name evidence="2" type="ORF">G3RUM_00747</name>
</gene>
<reference evidence="2 3" key="2">
    <citation type="journal article" date="2020" name="Cell Rep.">
        <title>Acquisition and Adaptation of Ultra-small Parasitic Reduced Genome Bacteria to Mammalian Hosts.</title>
        <authorList>
            <person name="McLean J.S."/>
            <person name="Bor B."/>
            <person name="Kerns K.A."/>
            <person name="Liu Q."/>
            <person name="To T.T."/>
            <person name="Solden L."/>
            <person name="Hendrickson E.L."/>
            <person name="Wrighton K."/>
            <person name="Shi W."/>
            <person name="He X."/>
        </authorList>
    </citation>
    <scope>NUCLEOTIDE SEQUENCE [LARGE SCALE GENOMIC DNA]</scope>
    <source>
        <strain evidence="2 3">TM7_G3_2_Rum_HOT_351B</strain>
    </source>
</reference>
<proteinExistence type="predicted"/>